<evidence type="ECO:0000256" key="4">
    <source>
        <dbReference type="ARBA" id="ARBA00023065"/>
    </source>
</evidence>
<dbReference type="Pfam" id="PF03179">
    <property type="entry name" value="V-ATPase_G"/>
    <property type="match status" value="1"/>
</dbReference>
<dbReference type="GO" id="GO:0016887">
    <property type="term" value="F:ATP hydrolysis activity"/>
    <property type="evidence" value="ECO:0007669"/>
    <property type="project" value="TreeGrafter"/>
</dbReference>
<evidence type="ECO:0000256" key="6">
    <source>
        <dbReference type="SAM" id="MobiDB-lite"/>
    </source>
</evidence>
<name>A0A4U0VDN2_9PEZI</name>
<dbReference type="GO" id="GO:0046961">
    <property type="term" value="F:proton-transporting ATPase activity, rotational mechanism"/>
    <property type="evidence" value="ECO:0007669"/>
    <property type="project" value="InterPro"/>
</dbReference>
<comment type="function">
    <text evidence="5">Subunit of the V1 complex of vacuolar(H+)-ATPase (V-ATPase), a multisubunit enzyme composed of a peripheral complex (V1) that hydrolyzes ATP and a membrane integral complex (V0) that translocates protons. V-ATPase is responsible for acidifying and maintaining the pH of intracellular compartments and in some cell types, is targeted to the plasma membrane, where it is responsible for acidifying the extracellular environment.</text>
</comment>
<dbReference type="Proteomes" id="UP000310066">
    <property type="component" value="Unassembled WGS sequence"/>
</dbReference>
<proteinExistence type="inferred from homology"/>
<dbReference type="PANTHER" id="PTHR12713">
    <property type="entry name" value="VACUOLAR ATP SYNTHASE SUBUNIT G"/>
    <property type="match status" value="1"/>
</dbReference>
<comment type="subunit">
    <text evidence="5">V-ATPase is a heteromultimeric enzyme made up of two complexes: the ATP-hydrolytic V1 complex and the proton translocation V0 complex.</text>
</comment>
<dbReference type="NCBIfam" id="TIGR01147">
    <property type="entry name" value="V_ATP_synt_G"/>
    <property type="match status" value="1"/>
</dbReference>
<reference evidence="8 9" key="1">
    <citation type="submission" date="2017-03" db="EMBL/GenBank/DDBJ databases">
        <title>Genomes of endolithic fungi from Antarctica.</title>
        <authorList>
            <person name="Coleine C."/>
            <person name="Masonjones S."/>
            <person name="Stajich J.E."/>
        </authorList>
    </citation>
    <scope>NUCLEOTIDE SEQUENCE [LARGE SCALE GENOMIC DNA]</scope>
    <source>
        <strain evidence="8 9">CCFEE 5311</strain>
    </source>
</reference>
<keyword evidence="4 5" id="KW-0406">Ion transport</keyword>
<evidence type="ECO:0000256" key="2">
    <source>
        <dbReference type="ARBA" id="ARBA00022448"/>
    </source>
</evidence>
<gene>
    <name evidence="8" type="ORF">B0A54_03708</name>
</gene>
<keyword evidence="7" id="KW-0732">Signal</keyword>
<evidence type="ECO:0000256" key="3">
    <source>
        <dbReference type="ARBA" id="ARBA00022781"/>
    </source>
</evidence>
<keyword evidence="2 5" id="KW-0813">Transport</keyword>
<keyword evidence="3 5" id="KW-0375">Hydrogen ion transport</keyword>
<dbReference type="STRING" id="329885.A0A4U0VDN2"/>
<feature type="region of interest" description="Disordered" evidence="6">
    <location>
        <begin position="88"/>
        <end position="138"/>
    </location>
</feature>
<dbReference type="AlphaFoldDB" id="A0A4U0VDN2"/>
<evidence type="ECO:0000313" key="9">
    <source>
        <dbReference type="Proteomes" id="UP000310066"/>
    </source>
</evidence>
<dbReference type="OrthoDB" id="250802at2759"/>
<dbReference type="InterPro" id="IPR005124">
    <property type="entry name" value="V-ATPase_G"/>
</dbReference>
<dbReference type="Gene3D" id="1.20.5.2950">
    <property type="match status" value="1"/>
</dbReference>
<sequence length="173" mass="19351">MLMVPKAVVARVVLAAVDIIVGVREEDGTWSGSEYFHASVAAEMVRAQNSAGIQTLLDVRPTPPPFTQRFPAIDAIIGRKRSAEDYRTKRVKDARSEAQKEIEDYRKQKEDEFQSFEKEHTSGNKAAEEQADKDTQKQLDEIKAIGEKTGPKVVQDLIKAVMTVDPKVPDRKV</sequence>
<dbReference type="PANTHER" id="PTHR12713:SF11">
    <property type="entry name" value="V-TYPE PROTON ATPASE SUBUNIT G"/>
    <property type="match status" value="1"/>
</dbReference>
<feature type="chain" id="PRO_5020589319" description="V-type proton ATPase subunit G" evidence="7">
    <location>
        <begin position="16"/>
        <end position="173"/>
    </location>
</feature>
<evidence type="ECO:0000256" key="7">
    <source>
        <dbReference type="SAM" id="SignalP"/>
    </source>
</evidence>
<evidence type="ECO:0000313" key="8">
    <source>
        <dbReference type="EMBL" id="TKA46752.1"/>
    </source>
</evidence>
<comment type="similarity">
    <text evidence="1 5">Belongs to the V-ATPase G subunit family.</text>
</comment>
<evidence type="ECO:0000256" key="1">
    <source>
        <dbReference type="ARBA" id="ARBA00010066"/>
    </source>
</evidence>
<comment type="caution">
    <text evidence="8">The sequence shown here is derived from an EMBL/GenBank/DDBJ whole genome shotgun (WGS) entry which is preliminary data.</text>
</comment>
<accession>A0A4U0VDN2</accession>
<protein>
    <recommendedName>
        <fullName evidence="5">V-type proton ATPase subunit G</fullName>
    </recommendedName>
</protein>
<organism evidence="8 9">
    <name type="scientific">Friedmanniomyces endolithicus</name>
    <dbReference type="NCBI Taxonomy" id="329885"/>
    <lineage>
        <taxon>Eukaryota</taxon>
        <taxon>Fungi</taxon>
        <taxon>Dikarya</taxon>
        <taxon>Ascomycota</taxon>
        <taxon>Pezizomycotina</taxon>
        <taxon>Dothideomycetes</taxon>
        <taxon>Dothideomycetidae</taxon>
        <taxon>Mycosphaerellales</taxon>
        <taxon>Teratosphaeriaceae</taxon>
        <taxon>Friedmanniomyces</taxon>
    </lineage>
</organism>
<dbReference type="GO" id="GO:0000221">
    <property type="term" value="C:vacuolar proton-transporting V-type ATPase, V1 domain"/>
    <property type="evidence" value="ECO:0007669"/>
    <property type="project" value="TreeGrafter"/>
</dbReference>
<dbReference type="EMBL" id="NAJP01000007">
    <property type="protein sequence ID" value="TKA46752.1"/>
    <property type="molecule type" value="Genomic_DNA"/>
</dbReference>
<feature type="signal peptide" evidence="7">
    <location>
        <begin position="1"/>
        <end position="15"/>
    </location>
</feature>
<evidence type="ECO:0000256" key="5">
    <source>
        <dbReference type="RuleBase" id="RU364019"/>
    </source>
</evidence>